<evidence type="ECO:0000256" key="3">
    <source>
        <dbReference type="ARBA" id="ARBA00022722"/>
    </source>
</evidence>
<protein>
    <recommendedName>
        <fullName evidence="7">Reverse transcriptase RNase H-like domain-containing protein</fullName>
    </recommendedName>
</protein>
<dbReference type="OrthoDB" id="3030356at2759"/>
<evidence type="ECO:0000256" key="1">
    <source>
        <dbReference type="ARBA" id="ARBA00022679"/>
    </source>
</evidence>
<evidence type="ECO:0000313" key="9">
    <source>
        <dbReference type="Proteomes" id="UP000765509"/>
    </source>
</evidence>
<keyword evidence="3" id="KW-0540">Nuclease</keyword>
<dbReference type="CDD" id="cd09274">
    <property type="entry name" value="RNase_HI_RT_Ty3"/>
    <property type="match status" value="1"/>
</dbReference>
<gene>
    <name evidence="8" type="ORF">O181_058516</name>
</gene>
<evidence type="ECO:0000259" key="7">
    <source>
        <dbReference type="Pfam" id="PF17917"/>
    </source>
</evidence>
<keyword evidence="9" id="KW-1185">Reference proteome</keyword>
<dbReference type="SUPFAM" id="SSF56672">
    <property type="entry name" value="DNA/RNA polymerases"/>
    <property type="match status" value="1"/>
</dbReference>
<name>A0A9Q3HUX5_9BASI</name>
<dbReference type="PANTHER" id="PTHR37984">
    <property type="entry name" value="PROTEIN CBG26694"/>
    <property type="match status" value="1"/>
</dbReference>
<evidence type="ECO:0000256" key="5">
    <source>
        <dbReference type="ARBA" id="ARBA00022801"/>
    </source>
</evidence>
<dbReference type="Proteomes" id="UP000765509">
    <property type="component" value="Unassembled WGS sequence"/>
</dbReference>
<feature type="domain" description="Reverse transcriptase RNase H-like" evidence="7">
    <location>
        <begin position="27"/>
        <end position="133"/>
    </location>
</feature>
<dbReference type="InterPro" id="IPR041373">
    <property type="entry name" value="RT_RNaseH"/>
</dbReference>
<evidence type="ECO:0000256" key="4">
    <source>
        <dbReference type="ARBA" id="ARBA00022759"/>
    </source>
</evidence>
<keyword evidence="6" id="KW-0695">RNA-directed DNA polymerase</keyword>
<dbReference type="InterPro" id="IPR050951">
    <property type="entry name" value="Retrovirus_Pol_polyprotein"/>
</dbReference>
<keyword evidence="1" id="KW-0808">Transferase</keyword>
<keyword evidence="2" id="KW-0548">Nucleotidyltransferase</keyword>
<sequence>MTQERMEAYEKIKKAFTEAPLLLIPDWNIPFKLYIDACGDGLGAALHQVQIIDYKPTEGPVYYISRPIKPTESRFGASQMELLCLLWALEKIHYYLDGSVFEVITDCDAVKSRLNMKTPNRHMLRWKIAIEEYRGNMTIVHKSGNIHKNADGLSRWALENNPDNLPYEPLEAELQIPIEGINITDIGTEFFEEVREFYKQDKNFHILTSSLDKDCKDTSLVNALDEVWKISYSEGRFHLFDGIIYHRTKHSCIMTLQDRTLEKVKNCARWPSWRNETIEYCHTCDRCQMANRSTGKKFGLMIHIQEPKSPWEGFHMDWVTELHPSGDKDSNACLVIVDRYRKTPIFLPCH</sequence>
<dbReference type="EMBL" id="AVOT02026886">
    <property type="protein sequence ID" value="MBW0518801.1"/>
    <property type="molecule type" value="Genomic_DNA"/>
</dbReference>
<proteinExistence type="predicted"/>
<reference evidence="8" key="1">
    <citation type="submission" date="2021-03" db="EMBL/GenBank/DDBJ databases">
        <title>Draft genome sequence of rust myrtle Austropuccinia psidii MF-1, a brazilian biotype.</title>
        <authorList>
            <person name="Quecine M.C."/>
            <person name="Pachon D.M.R."/>
            <person name="Bonatelli M.L."/>
            <person name="Correr F.H."/>
            <person name="Franceschini L.M."/>
            <person name="Leite T.F."/>
            <person name="Margarido G.R.A."/>
            <person name="Almeida C.A."/>
            <person name="Ferrarezi J.A."/>
            <person name="Labate C.A."/>
        </authorList>
    </citation>
    <scope>NUCLEOTIDE SEQUENCE</scope>
    <source>
        <strain evidence="8">MF-1</strain>
    </source>
</reference>
<dbReference type="GO" id="GO:0016787">
    <property type="term" value="F:hydrolase activity"/>
    <property type="evidence" value="ECO:0007669"/>
    <property type="project" value="UniProtKB-KW"/>
</dbReference>
<dbReference type="PANTHER" id="PTHR37984:SF5">
    <property type="entry name" value="PROTEIN NYNRIN-LIKE"/>
    <property type="match status" value="1"/>
</dbReference>
<dbReference type="AlphaFoldDB" id="A0A9Q3HUX5"/>
<dbReference type="GO" id="GO:0003964">
    <property type="term" value="F:RNA-directed DNA polymerase activity"/>
    <property type="evidence" value="ECO:0007669"/>
    <property type="project" value="UniProtKB-KW"/>
</dbReference>
<evidence type="ECO:0000256" key="2">
    <source>
        <dbReference type="ARBA" id="ARBA00022695"/>
    </source>
</evidence>
<organism evidence="8 9">
    <name type="scientific">Austropuccinia psidii MF-1</name>
    <dbReference type="NCBI Taxonomy" id="1389203"/>
    <lineage>
        <taxon>Eukaryota</taxon>
        <taxon>Fungi</taxon>
        <taxon>Dikarya</taxon>
        <taxon>Basidiomycota</taxon>
        <taxon>Pucciniomycotina</taxon>
        <taxon>Pucciniomycetes</taxon>
        <taxon>Pucciniales</taxon>
        <taxon>Sphaerophragmiaceae</taxon>
        <taxon>Austropuccinia</taxon>
    </lineage>
</organism>
<evidence type="ECO:0000313" key="8">
    <source>
        <dbReference type="EMBL" id="MBW0518801.1"/>
    </source>
</evidence>
<keyword evidence="4" id="KW-0255">Endonuclease</keyword>
<comment type="caution">
    <text evidence="8">The sequence shown here is derived from an EMBL/GenBank/DDBJ whole genome shotgun (WGS) entry which is preliminary data.</text>
</comment>
<evidence type="ECO:0000256" key="6">
    <source>
        <dbReference type="ARBA" id="ARBA00022918"/>
    </source>
</evidence>
<dbReference type="Pfam" id="PF17917">
    <property type="entry name" value="RT_RNaseH"/>
    <property type="match status" value="1"/>
</dbReference>
<accession>A0A9Q3HUX5</accession>
<keyword evidence="5" id="KW-0378">Hydrolase</keyword>
<dbReference type="GO" id="GO:0004519">
    <property type="term" value="F:endonuclease activity"/>
    <property type="evidence" value="ECO:0007669"/>
    <property type="project" value="UniProtKB-KW"/>
</dbReference>
<dbReference type="InterPro" id="IPR043502">
    <property type="entry name" value="DNA/RNA_pol_sf"/>
</dbReference>